<dbReference type="AlphaFoldDB" id="A0A437S5W2"/>
<comment type="caution">
    <text evidence="5">The sequence shown here is derived from an EMBL/GenBank/DDBJ whole genome shotgun (WGS) entry which is preliminary data.</text>
</comment>
<keyword evidence="3" id="KW-0472">Membrane</keyword>
<reference evidence="5 6" key="1">
    <citation type="submission" date="2018-11" db="EMBL/GenBank/DDBJ databases">
        <title>Genome sequencing and assembly of Anaerosphaera sp. nov., GS7-6-2.</title>
        <authorList>
            <person name="Rettenmaier R."/>
            <person name="Liebl W."/>
            <person name="Zverlov V."/>
        </authorList>
    </citation>
    <scope>NUCLEOTIDE SEQUENCE [LARGE SCALE GENOMIC DNA]</scope>
    <source>
        <strain evidence="5 6">GS7-6-2</strain>
    </source>
</reference>
<proteinExistence type="predicted"/>
<keyword evidence="2" id="KW-0732">Signal</keyword>
<dbReference type="Pfam" id="PF11545">
    <property type="entry name" value="HemeBinding_Shp"/>
    <property type="match status" value="1"/>
</dbReference>
<dbReference type="Gene3D" id="2.60.40.1850">
    <property type="match status" value="1"/>
</dbReference>
<dbReference type="InterPro" id="IPR006635">
    <property type="entry name" value="NEAT_dom"/>
</dbReference>
<dbReference type="OrthoDB" id="2237216at2"/>
<evidence type="ECO:0000256" key="3">
    <source>
        <dbReference type="SAM" id="Phobius"/>
    </source>
</evidence>
<dbReference type="EMBL" id="RLIH01000010">
    <property type="protein sequence ID" value="RVU54423.1"/>
    <property type="molecule type" value="Genomic_DNA"/>
</dbReference>
<evidence type="ECO:0000313" key="6">
    <source>
        <dbReference type="Proteomes" id="UP000288812"/>
    </source>
</evidence>
<keyword evidence="3" id="KW-0812">Transmembrane</keyword>
<protein>
    <submittedName>
        <fullName evidence="5">ABC transporter</fullName>
    </submittedName>
</protein>
<feature type="domain" description="NEAT" evidence="4">
    <location>
        <begin position="30"/>
        <end position="164"/>
    </location>
</feature>
<evidence type="ECO:0000313" key="5">
    <source>
        <dbReference type="EMBL" id="RVU54423.1"/>
    </source>
</evidence>
<evidence type="ECO:0000259" key="4">
    <source>
        <dbReference type="PROSITE" id="PS50978"/>
    </source>
</evidence>
<keyword evidence="3" id="KW-1133">Transmembrane helix</keyword>
<dbReference type="RefSeq" id="WP_127724805.1">
    <property type="nucleotide sequence ID" value="NZ_RLIH01000010.1"/>
</dbReference>
<dbReference type="InterPro" id="IPR020985">
    <property type="entry name" value="Cell_surface_Shp_haem-bd"/>
</dbReference>
<sequence>MKKIIMIIILLLMCFPLEVLGSGLETASANPYYEHPITGTIEDAGNNPGIGQGMTENVLHHQALFENVNGQLYVTVRYNLANFIENVSIAVQNKGDDDFYLVDYDIPKNTSETCDYRFPIPEKDAIVRSTFYVGPMGRDVVFYYNFTDFKSGNTDFAIIGSSKDSIENSLGNNSSKNLEENTIHQSKNISETDNNIRTNDLEEKMFLYGKKVEVNPVNSKMSAGDLGYSHGLLTKNSEELKRIYDSDMKEVKNSGEDINQIKWGPITSFIFKVCISILGGTAFLLLLMASGIYIVANYFKKKNEFREEQLYE</sequence>
<dbReference type="Proteomes" id="UP000288812">
    <property type="component" value="Unassembled WGS sequence"/>
</dbReference>
<name>A0A437S5W2_9FIRM</name>
<gene>
    <name evidence="5" type="ORF">EF514_07460</name>
</gene>
<evidence type="ECO:0000256" key="1">
    <source>
        <dbReference type="ARBA" id="ARBA00004196"/>
    </source>
</evidence>
<dbReference type="PROSITE" id="PS50978">
    <property type="entry name" value="NEAT"/>
    <property type="match status" value="1"/>
</dbReference>
<dbReference type="GO" id="GO:0030313">
    <property type="term" value="C:cell envelope"/>
    <property type="evidence" value="ECO:0007669"/>
    <property type="project" value="UniProtKB-SubCell"/>
</dbReference>
<keyword evidence="6" id="KW-1185">Reference proteome</keyword>
<dbReference type="InterPro" id="IPR037250">
    <property type="entry name" value="NEAT_dom_sf"/>
</dbReference>
<accession>A0A437S5W2</accession>
<dbReference type="GO" id="GO:0020037">
    <property type="term" value="F:heme binding"/>
    <property type="evidence" value="ECO:0007669"/>
    <property type="project" value="InterPro"/>
</dbReference>
<comment type="subcellular location">
    <subcellularLocation>
        <location evidence="1">Cell envelope</location>
    </subcellularLocation>
</comment>
<evidence type="ECO:0000256" key="2">
    <source>
        <dbReference type="ARBA" id="ARBA00022729"/>
    </source>
</evidence>
<organism evidence="5 6">
    <name type="scientific">Anaerosphaera multitolerans</name>
    <dbReference type="NCBI Taxonomy" id="2487351"/>
    <lineage>
        <taxon>Bacteria</taxon>
        <taxon>Bacillati</taxon>
        <taxon>Bacillota</taxon>
        <taxon>Tissierellia</taxon>
        <taxon>Tissierellales</taxon>
        <taxon>Peptoniphilaceae</taxon>
        <taxon>Anaerosphaera</taxon>
    </lineage>
</organism>
<dbReference type="SUPFAM" id="SSF158911">
    <property type="entry name" value="NEAT domain-like"/>
    <property type="match status" value="1"/>
</dbReference>
<feature type="transmembrane region" description="Helical" evidence="3">
    <location>
        <begin position="269"/>
        <end position="296"/>
    </location>
</feature>